<dbReference type="OrthoDB" id="136722at2"/>
<reference evidence="4" key="1">
    <citation type="submission" date="2018-12" db="EMBL/GenBank/DDBJ databases">
        <title>Tengunoibacter tsumagoiensis gen. nov., sp. nov., Dictyobacter kobayashii sp. nov., D. alpinus sp. nov., and D. joshuensis sp. nov. and description of Dictyobacteraceae fam. nov. within the order Ktedonobacterales isolated from Tengu-no-mugimeshi.</title>
        <authorList>
            <person name="Wang C.M."/>
            <person name="Zheng Y."/>
            <person name="Sakai Y."/>
            <person name="Toyoda A."/>
            <person name="Minakuchi Y."/>
            <person name="Abe K."/>
            <person name="Yokota A."/>
            <person name="Yabe S."/>
        </authorList>
    </citation>
    <scope>NUCLEOTIDE SEQUENCE [LARGE SCALE GENOMIC DNA]</scope>
    <source>
        <strain evidence="4">Uno11</strain>
    </source>
</reference>
<comment type="caution">
    <text evidence="3">The sequence shown here is derived from an EMBL/GenBank/DDBJ whole genome shotgun (WGS) entry which is preliminary data.</text>
</comment>
<evidence type="ECO:0000313" key="4">
    <source>
        <dbReference type="Proteomes" id="UP000287188"/>
    </source>
</evidence>
<dbReference type="EMBL" id="BIFS01000001">
    <property type="protein sequence ID" value="GCE19731.1"/>
    <property type="molecule type" value="Genomic_DNA"/>
</dbReference>
<evidence type="ECO:0000313" key="3">
    <source>
        <dbReference type="EMBL" id="GCE19731.1"/>
    </source>
</evidence>
<dbReference type="Pfam" id="PF13196">
    <property type="entry name" value="DUF4012"/>
    <property type="match status" value="1"/>
</dbReference>
<keyword evidence="4" id="KW-1185">Reference proteome</keyword>
<dbReference type="AlphaFoldDB" id="A0A402AKT7"/>
<feature type="transmembrane region" description="Helical" evidence="2">
    <location>
        <begin position="114"/>
        <end position="141"/>
    </location>
</feature>
<organism evidence="3 4">
    <name type="scientific">Dictyobacter kobayashii</name>
    <dbReference type="NCBI Taxonomy" id="2014872"/>
    <lineage>
        <taxon>Bacteria</taxon>
        <taxon>Bacillati</taxon>
        <taxon>Chloroflexota</taxon>
        <taxon>Ktedonobacteria</taxon>
        <taxon>Ktedonobacterales</taxon>
        <taxon>Dictyobacteraceae</taxon>
        <taxon>Dictyobacter</taxon>
    </lineage>
</organism>
<evidence type="ECO:0000256" key="1">
    <source>
        <dbReference type="SAM" id="MobiDB-lite"/>
    </source>
</evidence>
<evidence type="ECO:0000256" key="2">
    <source>
        <dbReference type="SAM" id="Phobius"/>
    </source>
</evidence>
<accession>A0A402AKT7</accession>
<sequence length="810" mass="89891">MSHAHDTDSAAQKPLQPPDQTTKAVASLTAPLTPAIPADTARHSSTALNPLPESAYILSQPQENDLQDIVDIPDQAIRRKQFLQQDRYSRRLRQKMQRTIIRSSLQRKRQPSKLVLLNLILLSILVFGIVLPIGFSAGYLLQAYVTLSTLSTHTISGINHLYTVKDLFTAPQQDGSTNKNLLDTSKLTRAQHEITAARQDFQQVQTVLDNTPWLQSIPQLAPQLTPYFTTAHAASQIGIDTTTIGQEVVTTGLLLAPQLQGSLLSTSKAPLITEPQFQQIQLTFNRILPHLESIQAQTGQLSLNLLPLSAATRQQLTSYIQLLPQVITTAKENRDLVNSLGWLLGVDQPRTFLVQTMDRGELRATGGFTGQYGELTIKNGRVAPFSLQNIALLEYSDNSPTYGNVAPDAYRSWWPFANWGLRDANLSADFPTSANLEMERYKAEVNHQVDGVILFTPITIEHVLKATGPITIPRYQETITTQNLEAKLHYYQLSHAGIVKEKRIEHINDDESARKMFTSALAHTLIDHIRQAPIKELLGIGQQMLKDMQTRDLQVYVTNPTVENILKRAGDAGEMDRSSRRDGLYIVQTNVSVSKASEFVKTTFTEDVQLDSSGGATHNLTMYFDYQQTGPVYGFDTYRDYLRIYVPPDARFRSGSGIDNGDPLCGGVLGACPNTNVYPHRELVCPAGQYIAGQASPMLYDQFVGQDHPLDKVGGPTNFQSDMPQRAMFGGYVVIPKNCQATVKLSWYVPAHSVQTYQYYVQRQAGTNPDYHLTIHPANCKAQAKASSQFTTDMSKDVLFSAKVAASTTC</sequence>
<protein>
    <recommendedName>
        <fullName evidence="5">DUF4012 domain-containing protein</fullName>
    </recommendedName>
</protein>
<proteinExistence type="predicted"/>
<dbReference type="InterPro" id="IPR025101">
    <property type="entry name" value="DUF4012"/>
</dbReference>
<evidence type="ECO:0008006" key="5">
    <source>
        <dbReference type="Google" id="ProtNLM"/>
    </source>
</evidence>
<name>A0A402AKT7_9CHLR</name>
<keyword evidence="2" id="KW-1133">Transmembrane helix</keyword>
<gene>
    <name evidence="3" type="ORF">KDK_35310</name>
</gene>
<keyword evidence="2" id="KW-0812">Transmembrane</keyword>
<feature type="region of interest" description="Disordered" evidence="1">
    <location>
        <begin position="1"/>
        <end position="38"/>
    </location>
</feature>
<keyword evidence="2" id="KW-0472">Membrane</keyword>
<dbReference type="RefSeq" id="WP_126551551.1">
    <property type="nucleotide sequence ID" value="NZ_BIFS01000001.1"/>
</dbReference>
<dbReference type="Proteomes" id="UP000287188">
    <property type="component" value="Unassembled WGS sequence"/>
</dbReference>